<keyword evidence="7" id="KW-1185">Reference proteome</keyword>
<dbReference type="InterPro" id="IPR013932">
    <property type="entry name" value="TATA-bd_TIP120"/>
</dbReference>
<dbReference type="InterPro" id="IPR039852">
    <property type="entry name" value="CAND1/CAND2"/>
</dbReference>
<evidence type="ECO:0000256" key="2">
    <source>
        <dbReference type="ARBA" id="ARBA00022737"/>
    </source>
</evidence>
<reference evidence="6 7" key="1">
    <citation type="submission" date="2024-01" db="EMBL/GenBank/DDBJ databases">
        <title>Comparative genomics of Cryptococcus and Kwoniella reveals pathogenesis evolution and contrasting modes of karyotype evolution via chromosome fusion or intercentromeric recombination.</title>
        <authorList>
            <person name="Coelho M.A."/>
            <person name="David-Palma M."/>
            <person name="Shea T."/>
            <person name="Bowers K."/>
            <person name="McGinley-Smith S."/>
            <person name="Mohammad A.W."/>
            <person name="Gnirke A."/>
            <person name="Yurkov A.M."/>
            <person name="Nowrousian M."/>
            <person name="Sun S."/>
            <person name="Cuomo C.A."/>
            <person name="Heitman J."/>
        </authorList>
    </citation>
    <scope>NUCLEOTIDE SEQUENCE [LARGE SCALE GENOMIC DNA]</scope>
    <source>
        <strain evidence="6">CBS 11374</strain>
    </source>
</reference>
<evidence type="ECO:0000259" key="5">
    <source>
        <dbReference type="Pfam" id="PF08623"/>
    </source>
</evidence>
<dbReference type="EMBL" id="CP141881">
    <property type="protein sequence ID" value="WRT63736.1"/>
    <property type="molecule type" value="Genomic_DNA"/>
</dbReference>
<evidence type="ECO:0000256" key="3">
    <source>
        <dbReference type="ARBA" id="ARBA00022786"/>
    </source>
</evidence>
<organism evidence="6 7">
    <name type="scientific">Kwoniella shivajii</name>
    <dbReference type="NCBI Taxonomy" id="564305"/>
    <lineage>
        <taxon>Eukaryota</taxon>
        <taxon>Fungi</taxon>
        <taxon>Dikarya</taxon>
        <taxon>Basidiomycota</taxon>
        <taxon>Agaricomycotina</taxon>
        <taxon>Tremellomycetes</taxon>
        <taxon>Tremellales</taxon>
        <taxon>Cryptococcaceae</taxon>
        <taxon>Kwoniella</taxon>
    </lineage>
</organism>
<name>A0ABZ1CQ02_9TREE</name>
<proteinExistence type="inferred from homology"/>
<feature type="region of interest" description="Disordered" evidence="4">
    <location>
        <begin position="345"/>
        <end position="373"/>
    </location>
</feature>
<evidence type="ECO:0000313" key="7">
    <source>
        <dbReference type="Proteomes" id="UP001329825"/>
    </source>
</evidence>
<dbReference type="InterPro" id="IPR016024">
    <property type="entry name" value="ARM-type_fold"/>
</dbReference>
<dbReference type="InterPro" id="IPR011989">
    <property type="entry name" value="ARM-like"/>
</dbReference>
<dbReference type="SUPFAM" id="SSF48371">
    <property type="entry name" value="ARM repeat"/>
    <property type="match status" value="1"/>
</dbReference>
<protein>
    <recommendedName>
        <fullName evidence="5">TATA-binding protein interacting (TIP20) domain-containing protein</fullName>
    </recommendedName>
</protein>
<dbReference type="Pfam" id="PF08623">
    <property type="entry name" value="TIP120"/>
    <property type="match status" value="1"/>
</dbReference>
<keyword evidence="3" id="KW-0833">Ubl conjugation pathway</keyword>
<keyword evidence="2" id="KW-0677">Repeat</keyword>
<sequence length="1272" mass="139252">MSRTSSQLSVPLPVLLEKMKSTDSDHRVMALIDLNKDLTRILAPLPPNTTSSSSSSSSSSRRAPDPTYTDDYTETTLTENVLRLLADTNAEVKSSAVSCIALMVRKPRPQVLTNIVNSLLDGVSSNDEERRDISCLALKSVVLEMPVDGQHVVQNIEKIVTRVFALFKSDIHPQLASELLQTLTDLFNRFSNFIINSPNLQTTSLSSLNNILSTARPAIRKRAIPTISALISTNPSLFDSSLKTQIQTGLSQSPESTRVWLGVVATLARGLSVQKVGALLAEEKIGETVLKQTENPEDAETVEAALVALEVLVLRCPTEIAPYISSITQRALTLVKYDPNYVDIDDDDDVDMDAEEDDEEDDDFEEDAYSDDEDDSWKIRRSAAKLVLALIGTRNELLGDFYGNAAPVLISRFSEREESVRLEVLAAFEVLLRQTASARAAELASGGRNKRKRSEGMDEDYVADDSIASYLRPVIPQLSRAILKQISSKSVPTRQQCFVLLREISKALSGGLDDSADAICTAATSAIRSVDSATSASLAIAALSFLTAFFADHSPKIYADHLAQVVPAIVRCLKDKLQRISFEAFNAVSSLARSARPKGTMAPLPTTFVQPIQQIFKATTDILADNNVDADVREKALDTLGYLLVHEGDIFASSYSTALPLITSRLANENTATTAVLVIGKAAESPLCKGPELEAWLLQVLPEVVVALRRTKRSTTKNMEFSCLSNILTRVGNGLPEKTAIDIIGELQPFIDTPTALQVVALILSQQPACRPAVDAQLSPKIMELIKTPSVNQHLVEALSSFFAAYVDGDQDCTTRLVPALVENLGKTNSLPDATRGGTSTYTTTAKIIGTTVAHSHRNTAGVLAMFQKVIKSPKATEPDVYLSLLCIGEIGRITDLSTTPDVFERSLTFFENDSEEVRSAAAFATGNLAVGAPKVFLPAIIKHIETASTEATRLLLLHGLKEVILHSSSAQLELLADTLWKPLFADDVSTKEGDIGDDGIRNVKAACIGKLTTTAPGKFLPQLQELLRSSPQNRAIVAAAVRYTFIDTSSSYDEIVAPIIVEFLSLMKDTNLIVRRLSLASLNSAIQHKPHLIVDKLNTLQPLLYEETHIKKELQREVTMGPFKVIEDDGLENRKTAYETMYTLLGTCFSRIDLPTFTERVMASLSDVNEVKVLGLMLLLRLGQMSPTSVIPRLDDITNALKDMMKDVEVRDDTVKQDLERKEEMQRSTLRTAVPLYKLSSPQQAPQFHTFVSALLASDKWRDFKDYQGSL</sequence>
<dbReference type="Proteomes" id="UP001329825">
    <property type="component" value="Chromosome 1"/>
</dbReference>
<feature type="region of interest" description="Disordered" evidence="4">
    <location>
        <begin position="43"/>
        <end position="73"/>
    </location>
</feature>
<evidence type="ECO:0000256" key="4">
    <source>
        <dbReference type="SAM" id="MobiDB-lite"/>
    </source>
</evidence>
<evidence type="ECO:0000256" key="1">
    <source>
        <dbReference type="ARBA" id="ARBA00007657"/>
    </source>
</evidence>
<comment type="similarity">
    <text evidence="1">Belongs to the CAND family.</text>
</comment>
<evidence type="ECO:0000313" key="6">
    <source>
        <dbReference type="EMBL" id="WRT63736.1"/>
    </source>
</evidence>
<feature type="compositionally biased region" description="Low complexity" evidence="4">
    <location>
        <begin position="51"/>
        <end position="60"/>
    </location>
</feature>
<feature type="domain" description="TATA-binding protein interacting (TIP20)" evidence="5">
    <location>
        <begin position="1093"/>
        <end position="1255"/>
    </location>
</feature>
<accession>A0ABZ1CQ02</accession>
<dbReference type="Pfam" id="PF25782">
    <property type="entry name" value="TPR_CAND1"/>
    <property type="match status" value="1"/>
</dbReference>
<dbReference type="Gene3D" id="1.25.10.10">
    <property type="entry name" value="Leucine-rich Repeat Variant"/>
    <property type="match status" value="1"/>
</dbReference>
<gene>
    <name evidence="6" type="ORF">IL334_000659</name>
</gene>
<dbReference type="RefSeq" id="XP_062788476.1">
    <property type="nucleotide sequence ID" value="XM_062932425.1"/>
</dbReference>
<dbReference type="GeneID" id="87952790"/>
<dbReference type="PANTHER" id="PTHR12696">
    <property type="entry name" value="TIP120"/>
    <property type="match status" value="1"/>
</dbReference>